<evidence type="ECO:0000313" key="3">
    <source>
        <dbReference type="Proteomes" id="UP000635606"/>
    </source>
</evidence>
<dbReference type="RefSeq" id="WP_203931143.1">
    <property type="nucleotide sequence ID" value="NZ_BOPH01000087.1"/>
</dbReference>
<sequence length="127" mass="14149">MGKNLPTTTAPAVRVVYYPQPVTTAPVVYTPQQLIAQREERVLRYMQWRTRQLAIQEQDRRTRRTLIRIGAVVLAVVLLAAFYGCWLVYQLVTGLPVGDIGVGLLVLLFLLGVGGSCGCVTIVQHFH</sequence>
<keyword evidence="3" id="KW-1185">Reference proteome</keyword>
<organism evidence="2 3">
    <name type="scientific">Virgisporangium ochraceum</name>
    <dbReference type="NCBI Taxonomy" id="65505"/>
    <lineage>
        <taxon>Bacteria</taxon>
        <taxon>Bacillati</taxon>
        <taxon>Actinomycetota</taxon>
        <taxon>Actinomycetes</taxon>
        <taxon>Micromonosporales</taxon>
        <taxon>Micromonosporaceae</taxon>
        <taxon>Virgisporangium</taxon>
    </lineage>
</organism>
<dbReference type="Proteomes" id="UP000635606">
    <property type="component" value="Unassembled WGS sequence"/>
</dbReference>
<keyword evidence="1" id="KW-1133">Transmembrane helix</keyword>
<feature type="transmembrane region" description="Helical" evidence="1">
    <location>
        <begin position="66"/>
        <end position="89"/>
    </location>
</feature>
<name>A0A8J4EGL6_9ACTN</name>
<proteinExistence type="predicted"/>
<dbReference type="EMBL" id="BOPH01000087">
    <property type="protein sequence ID" value="GIJ71262.1"/>
    <property type="molecule type" value="Genomic_DNA"/>
</dbReference>
<keyword evidence="1" id="KW-0812">Transmembrane</keyword>
<comment type="caution">
    <text evidence="2">The sequence shown here is derived from an EMBL/GenBank/DDBJ whole genome shotgun (WGS) entry which is preliminary data.</text>
</comment>
<protein>
    <submittedName>
        <fullName evidence="2">Uncharacterized protein</fullName>
    </submittedName>
</protein>
<reference evidence="2" key="1">
    <citation type="submission" date="2021-01" db="EMBL/GenBank/DDBJ databases">
        <title>Whole genome shotgun sequence of Virgisporangium ochraceum NBRC 16418.</title>
        <authorList>
            <person name="Komaki H."/>
            <person name="Tamura T."/>
        </authorList>
    </citation>
    <scope>NUCLEOTIDE SEQUENCE</scope>
    <source>
        <strain evidence="2">NBRC 16418</strain>
    </source>
</reference>
<gene>
    <name evidence="2" type="ORF">Voc01_061790</name>
</gene>
<evidence type="ECO:0000256" key="1">
    <source>
        <dbReference type="SAM" id="Phobius"/>
    </source>
</evidence>
<dbReference type="AlphaFoldDB" id="A0A8J4EGL6"/>
<feature type="transmembrane region" description="Helical" evidence="1">
    <location>
        <begin position="101"/>
        <end position="123"/>
    </location>
</feature>
<evidence type="ECO:0000313" key="2">
    <source>
        <dbReference type="EMBL" id="GIJ71262.1"/>
    </source>
</evidence>
<keyword evidence="1" id="KW-0472">Membrane</keyword>
<accession>A0A8J4EGL6</accession>